<sequence length="318" mass="35264">MVKHGPLFAQILFQSSLAVMVPLSQILYFSGLYFTSSTFAATIMNLIPAIAFVMAFLLRMEKVNLRSLRGQAKIVGTITCVTGAMIMTLIKGPVLGFLGFLKNPTAISDLLVNNSAVVLKDNWTLGPILLVLSVTAYSTWIVYQAWTFKDYPAQLSLTAMMLGMGTIQSAIVSVVFDRSSAWKIGWNFELFTYVYSGIMCSALAFFIQSWCIKKRGPVFAAAFNPLCTVLVAILEPIILHVDVHIGSVVGMFLVICGLYFVLWGKAKDRKTAKILPTQNEETRQETKESEEEGIVPEMRSENQNKGVVLEIISENQYK</sequence>
<feature type="transmembrane region" description="Helical" evidence="6">
    <location>
        <begin position="188"/>
        <end position="207"/>
    </location>
</feature>
<proteinExistence type="inferred from homology"/>
<evidence type="ECO:0000256" key="5">
    <source>
        <dbReference type="ARBA" id="ARBA00023136"/>
    </source>
</evidence>
<dbReference type="GO" id="GO:0022857">
    <property type="term" value="F:transmembrane transporter activity"/>
    <property type="evidence" value="ECO:0007669"/>
    <property type="project" value="InterPro"/>
</dbReference>
<dbReference type="eggNOG" id="ENOG502QUF7">
    <property type="taxonomic scope" value="Eukaryota"/>
</dbReference>
<keyword evidence="10" id="KW-1185">Reference proteome</keyword>
<dbReference type="OMA" id="MISHAIT"/>
<dbReference type="SUPFAM" id="SSF103481">
    <property type="entry name" value="Multidrug resistance efflux transporter EmrE"/>
    <property type="match status" value="2"/>
</dbReference>
<feature type="region of interest" description="Disordered" evidence="7">
    <location>
        <begin position="277"/>
        <end position="301"/>
    </location>
</feature>
<accession>U5D726</accession>
<dbReference type="Gramene" id="ERN18269">
    <property type="protein sequence ID" value="ERN18269"/>
    <property type="gene ID" value="AMTR_s00055p00136850"/>
</dbReference>
<feature type="transmembrane region" description="Helical" evidence="6">
    <location>
        <begin position="12"/>
        <end position="33"/>
    </location>
</feature>
<gene>
    <name evidence="9" type="ORF">AMTR_s00055p00136850</name>
</gene>
<feature type="transmembrane region" description="Helical" evidence="6">
    <location>
        <begin position="70"/>
        <end position="90"/>
    </location>
</feature>
<dbReference type="GO" id="GO:0005886">
    <property type="term" value="C:plasma membrane"/>
    <property type="evidence" value="ECO:0000318"/>
    <property type="project" value="GO_Central"/>
</dbReference>
<evidence type="ECO:0000256" key="3">
    <source>
        <dbReference type="ARBA" id="ARBA00022692"/>
    </source>
</evidence>
<dbReference type="EMBL" id="KI392237">
    <property type="protein sequence ID" value="ERN18269.1"/>
    <property type="molecule type" value="Genomic_DNA"/>
</dbReference>
<keyword evidence="3 6" id="KW-0812">Transmembrane</keyword>
<dbReference type="InterPro" id="IPR037185">
    <property type="entry name" value="EmrE-like"/>
</dbReference>
<evidence type="ECO:0000256" key="1">
    <source>
        <dbReference type="ARBA" id="ARBA00004141"/>
    </source>
</evidence>
<dbReference type="HOGENOM" id="CLU_025359_1_1_1"/>
<dbReference type="Proteomes" id="UP000017836">
    <property type="component" value="Unassembled WGS sequence"/>
</dbReference>
<evidence type="ECO:0000256" key="7">
    <source>
        <dbReference type="SAM" id="MobiDB-lite"/>
    </source>
</evidence>
<organism evidence="9 10">
    <name type="scientific">Amborella trichopoda</name>
    <dbReference type="NCBI Taxonomy" id="13333"/>
    <lineage>
        <taxon>Eukaryota</taxon>
        <taxon>Viridiplantae</taxon>
        <taxon>Streptophyta</taxon>
        <taxon>Embryophyta</taxon>
        <taxon>Tracheophyta</taxon>
        <taxon>Spermatophyta</taxon>
        <taxon>Magnoliopsida</taxon>
        <taxon>Amborellales</taxon>
        <taxon>Amborellaceae</taxon>
        <taxon>Amborella</taxon>
    </lineage>
</organism>
<evidence type="ECO:0000256" key="4">
    <source>
        <dbReference type="ARBA" id="ARBA00022989"/>
    </source>
</evidence>
<feature type="transmembrane region" description="Helical" evidence="6">
    <location>
        <begin position="245"/>
        <end position="263"/>
    </location>
</feature>
<dbReference type="Pfam" id="PF00892">
    <property type="entry name" value="EamA"/>
    <property type="match status" value="1"/>
</dbReference>
<dbReference type="InterPro" id="IPR030184">
    <property type="entry name" value="WAT1-related"/>
</dbReference>
<name>U5D726_AMBTC</name>
<keyword evidence="4 6" id="KW-1133">Transmembrane helix</keyword>
<feature type="transmembrane region" description="Helical" evidence="6">
    <location>
        <begin position="39"/>
        <end position="58"/>
    </location>
</feature>
<evidence type="ECO:0000313" key="9">
    <source>
        <dbReference type="EMBL" id="ERN18269.1"/>
    </source>
</evidence>
<feature type="transmembrane region" description="Helical" evidence="6">
    <location>
        <begin position="155"/>
        <end position="176"/>
    </location>
</feature>
<feature type="domain" description="EamA" evidence="8">
    <location>
        <begin position="125"/>
        <end position="262"/>
    </location>
</feature>
<dbReference type="PANTHER" id="PTHR31218">
    <property type="entry name" value="WAT1-RELATED PROTEIN"/>
    <property type="match status" value="1"/>
</dbReference>
<dbReference type="InterPro" id="IPR000620">
    <property type="entry name" value="EamA_dom"/>
</dbReference>
<feature type="transmembrane region" description="Helical" evidence="6">
    <location>
        <begin position="123"/>
        <end position="143"/>
    </location>
</feature>
<protein>
    <recommendedName>
        <fullName evidence="6">WAT1-related protein</fullName>
    </recommendedName>
</protein>
<keyword evidence="5 6" id="KW-0472">Membrane</keyword>
<evidence type="ECO:0000313" key="10">
    <source>
        <dbReference type="Proteomes" id="UP000017836"/>
    </source>
</evidence>
<evidence type="ECO:0000256" key="6">
    <source>
        <dbReference type="RuleBase" id="RU363077"/>
    </source>
</evidence>
<dbReference type="AlphaFoldDB" id="U5D726"/>
<evidence type="ECO:0000256" key="2">
    <source>
        <dbReference type="ARBA" id="ARBA00007635"/>
    </source>
</evidence>
<feature type="transmembrane region" description="Helical" evidence="6">
    <location>
        <begin position="219"/>
        <end position="239"/>
    </location>
</feature>
<reference evidence="10" key="1">
    <citation type="journal article" date="2013" name="Science">
        <title>The Amborella genome and the evolution of flowering plants.</title>
        <authorList>
            <consortium name="Amborella Genome Project"/>
        </authorList>
    </citation>
    <scope>NUCLEOTIDE SEQUENCE [LARGE SCALE GENOMIC DNA]</scope>
</reference>
<comment type="subcellular location">
    <subcellularLocation>
        <location evidence="1 6">Membrane</location>
        <topology evidence="1 6">Multi-pass membrane protein</topology>
    </subcellularLocation>
</comment>
<comment type="similarity">
    <text evidence="2 6">Belongs to the drug/metabolite transporter (DMT) superfamily. Plant drug/metabolite exporter (P-DME) (TC 2.A.7.4) family.</text>
</comment>
<evidence type="ECO:0000259" key="8">
    <source>
        <dbReference type="Pfam" id="PF00892"/>
    </source>
</evidence>